<dbReference type="GeneID" id="40320197"/>
<dbReference type="SMART" id="SM00220">
    <property type="entry name" value="S_TKc"/>
    <property type="match status" value="1"/>
</dbReference>
<name>A0A3R7NTZ0_9TRYP</name>
<protein>
    <recommendedName>
        <fullName evidence="1">non-specific serine/threonine protein kinase</fullName>
        <ecNumber evidence="1">2.7.11.1</ecNumber>
    </recommendedName>
</protein>
<evidence type="ECO:0000256" key="6">
    <source>
        <dbReference type="SAM" id="Phobius"/>
    </source>
</evidence>
<comment type="caution">
    <text evidence="8">The sequence shown here is derived from an EMBL/GenBank/DDBJ whole genome shotgun (WGS) entry which is preliminary data.</text>
</comment>
<feature type="domain" description="Protein kinase" evidence="7">
    <location>
        <begin position="801"/>
        <end position="1046"/>
    </location>
</feature>
<dbReference type="GO" id="GO:0004674">
    <property type="term" value="F:protein serine/threonine kinase activity"/>
    <property type="evidence" value="ECO:0007669"/>
    <property type="project" value="UniProtKB-EC"/>
</dbReference>
<evidence type="ECO:0000256" key="1">
    <source>
        <dbReference type="ARBA" id="ARBA00012513"/>
    </source>
</evidence>
<dbReference type="PANTHER" id="PTHR48012">
    <property type="entry name" value="STERILE20-LIKE KINASE, ISOFORM B-RELATED"/>
    <property type="match status" value="1"/>
</dbReference>
<dbReference type="PROSITE" id="PS00107">
    <property type="entry name" value="PROTEIN_KINASE_ATP"/>
    <property type="match status" value="1"/>
</dbReference>
<feature type="transmembrane region" description="Helical" evidence="6">
    <location>
        <begin position="214"/>
        <end position="237"/>
    </location>
</feature>
<dbReference type="OrthoDB" id="275301at2759"/>
<dbReference type="PANTHER" id="PTHR48012:SF26">
    <property type="entry name" value="SERINE_THREONINE-PROTEIN KINASE DDB_G0283821-RELATED"/>
    <property type="match status" value="1"/>
</dbReference>
<dbReference type="EMBL" id="MKKU01000456">
    <property type="protein sequence ID" value="RNF11652.1"/>
    <property type="molecule type" value="Genomic_DNA"/>
</dbReference>
<dbReference type="InterPro" id="IPR013767">
    <property type="entry name" value="PAS_fold"/>
</dbReference>
<organism evidence="8 9">
    <name type="scientific">Trypanosoma conorhini</name>
    <dbReference type="NCBI Taxonomy" id="83891"/>
    <lineage>
        <taxon>Eukaryota</taxon>
        <taxon>Discoba</taxon>
        <taxon>Euglenozoa</taxon>
        <taxon>Kinetoplastea</taxon>
        <taxon>Metakinetoplastina</taxon>
        <taxon>Trypanosomatida</taxon>
        <taxon>Trypanosomatidae</taxon>
        <taxon>Trypanosoma</taxon>
    </lineage>
</organism>
<dbReference type="Proteomes" id="UP000284403">
    <property type="component" value="Unassembled WGS sequence"/>
</dbReference>
<dbReference type="InterPro" id="IPR050629">
    <property type="entry name" value="STE20/SPS1-PAK"/>
</dbReference>
<feature type="binding site" evidence="4">
    <location>
        <position position="830"/>
    </location>
    <ligand>
        <name>ATP</name>
        <dbReference type="ChEBI" id="CHEBI:30616"/>
    </ligand>
</feature>
<feature type="transmembrane region" description="Helical" evidence="6">
    <location>
        <begin position="19"/>
        <end position="40"/>
    </location>
</feature>
<dbReference type="InterPro" id="IPR011009">
    <property type="entry name" value="Kinase-like_dom_sf"/>
</dbReference>
<dbReference type="InterPro" id="IPR035965">
    <property type="entry name" value="PAS-like_dom_sf"/>
</dbReference>
<dbReference type="EC" id="2.7.11.1" evidence="1"/>
<reference evidence="8 9" key="1">
    <citation type="journal article" date="2018" name="BMC Genomics">
        <title>Genomic comparison of Trypanosoma conorhini and Trypanosoma rangeli to Trypanosoma cruzi strains of high and low virulence.</title>
        <authorList>
            <person name="Bradwell K.R."/>
            <person name="Koparde V.N."/>
            <person name="Matveyev A.V."/>
            <person name="Serrano M.G."/>
            <person name="Alves J.M."/>
            <person name="Parikh H."/>
            <person name="Huang B."/>
            <person name="Lee V."/>
            <person name="Espinosa-Alvarez O."/>
            <person name="Ortiz P.A."/>
            <person name="Costa-Martins A.G."/>
            <person name="Teixeira M.M."/>
            <person name="Buck G.A."/>
        </authorList>
    </citation>
    <scope>NUCLEOTIDE SEQUENCE [LARGE SCALE GENOMIC DNA]</scope>
    <source>
        <strain evidence="8 9">025E</strain>
    </source>
</reference>
<dbReference type="InterPro" id="IPR017441">
    <property type="entry name" value="Protein_kinase_ATP_BS"/>
</dbReference>
<proteinExistence type="predicted"/>
<dbReference type="SUPFAM" id="SSF56112">
    <property type="entry name" value="Protein kinase-like (PK-like)"/>
    <property type="match status" value="1"/>
</dbReference>
<dbReference type="Gene3D" id="1.10.510.10">
    <property type="entry name" value="Transferase(Phosphotransferase) domain 1"/>
    <property type="match status" value="1"/>
</dbReference>
<dbReference type="RefSeq" id="XP_029226412.1">
    <property type="nucleotide sequence ID" value="XM_029373461.1"/>
</dbReference>
<dbReference type="Pfam" id="PF00989">
    <property type="entry name" value="PAS"/>
    <property type="match status" value="1"/>
</dbReference>
<dbReference type="SUPFAM" id="SSF55785">
    <property type="entry name" value="PYP-like sensor domain (PAS domain)"/>
    <property type="match status" value="1"/>
</dbReference>
<evidence type="ECO:0000256" key="3">
    <source>
        <dbReference type="ARBA" id="ARBA00022840"/>
    </source>
</evidence>
<dbReference type="InterPro" id="IPR000719">
    <property type="entry name" value="Prot_kinase_dom"/>
</dbReference>
<feature type="transmembrane region" description="Helical" evidence="6">
    <location>
        <begin position="47"/>
        <end position="69"/>
    </location>
</feature>
<feature type="region of interest" description="Disordered" evidence="5">
    <location>
        <begin position="294"/>
        <end position="314"/>
    </location>
</feature>
<keyword evidence="8" id="KW-0808">Transferase</keyword>
<dbReference type="InterPro" id="IPR008271">
    <property type="entry name" value="Ser/Thr_kinase_AS"/>
</dbReference>
<dbReference type="AlphaFoldDB" id="A0A3R7NTZ0"/>
<evidence type="ECO:0000256" key="2">
    <source>
        <dbReference type="ARBA" id="ARBA00022741"/>
    </source>
</evidence>
<feature type="transmembrane region" description="Helical" evidence="6">
    <location>
        <begin position="249"/>
        <end position="270"/>
    </location>
</feature>
<evidence type="ECO:0000313" key="8">
    <source>
        <dbReference type="EMBL" id="RNF11652.1"/>
    </source>
</evidence>
<dbReference type="Pfam" id="PF00069">
    <property type="entry name" value="Pkinase"/>
    <property type="match status" value="1"/>
</dbReference>
<dbReference type="GO" id="GO:0005737">
    <property type="term" value="C:cytoplasm"/>
    <property type="evidence" value="ECO:0007669"/>
    <property type="project" value="TreeGrafter"/>
</dbReference>
<gene>
    <name evidence="8" type="ORF">Tco025E_06586</name>
</gene>
<evidence type="ECO:0000256" key="4">
    <source>
        <dbReference type="PROSITE-ProRule" id="PRU10141"/>
    </source>
</evidence>
<keyword evidence="6" id="KW-1133">Transmembrane helix</keyword>
<sequence>MCETHGVQPGSGVTLAGPVAFLTRILVFFLFASCSFLSLCEAIRSCFLTLLSRSLVSALCGWLAGWLAMLPHPILATEDDKDYIQRSILSLPDQVESFFTLLELVCLEGKSEETPAAHTKLHSIQATLKLLGTVPSSAFRQTGPKLTAEHELPRCLERMRRLFRDVVAVGPETLAWKKHVMRMSQEAAQLAQHTQVSFPSISRLIRKGVTRDSVLFTLLIILFLTSLILALVSMVVIPCIRPPRFVGAMVGAFSALFLLTSSGLILFYFVTSVRALQELFDRMLAERMQANSFRHPKRGNADDTSAPNVTLAPSRVKRGRDTRRGYYAIPYNDSVGYIEGKHVDAHVVMIGFDRKYLITRWNLAAEAMTGFLESGCIGKPLSDLLITPSGDVAYDLSMLQASKGDVLKVKLRAFATAPVTLCTIAAPIVSLAGETIGSILICANAKDNLGTFCSYLRDYITSEVNLSLSELVEKDAVKPRGQVAVGFLQSFIACSLDKQVQEMAREMLTEWEWTTAEQLLGQALRSSSLHHETQVGYTFPATFCLHPTVAKTISTALNTMGVSCVVNLQVLSHTLNVLALAVTITPRHRRSGSCFSDEELRNSITPLLRGVCGNMCCAGNKISLRFPCQVTAFLEDGEDAFKAFEPRGEQSIIDQARAIVNCTVNVLVLIMDLVEQHNLSMTLLKTMFVSLTSVRTRDNLEQRLKAAPNDVDVIVCDRGWLNSARDLIVSPDHAAIVVPLLDSGVCFASPEFQYVIHSPISGNEVRKVLMDIGKAVSLRKNAATAQEERERILTLRQDSPWTKGKLLGRGSFGAVYEATSDLTGGKMAVKMFYFSADCDASINKLLNEIRIMCSLNHPNIVHYFHCERKENNINLFMELCDASLGDIIIGRTPVPATLTVLQILRQVLTALTYLHVRGVAHRDVKPQNILLKGDTIKITDFGTAREGQASKDVEGTLRYMAPEVCRGEPHSSPCDIWSVGCLACELFSCPPRFMDNSLVLAEMASAAPYLANLTISVTLNDFLRKCFHDDPERRPSAADLLLHSIFSPACSAEVESLPTVFRKGPPRDNNFSITSQKD</sequence>
<dbReference type="CDD" id="cd06606">
    <property type="entry name" value="STKc_MAPKKK"/>
    <property type="match status" value="1"/>
</dbReference>
<dbReference type="Gene3D" id="3.30.200.20">
    <property type="entry name" value="Phosphorylase Kinase, domain 1"/>
    <property type="match status" value="1"/>
</dbReference>
<dbReference type="Gene3D" id="3.30.450.20">
    <property type="entry name" value="PAS domain"/>
    <property type="match status" value="1"/>
</dbReference>
<accession>A0A3R7NTZ0</accession>
<dbReference type="GO" id="GO:0005524">
    <property type="term" value="F:ATP binding"/>
    <property type="evidence" value="ECO:0007669"/>
    <property type="project" value="UniProtKB-UniRule"/>
</dbReference>
<keyword evidence="9" id="KW-1185">Reference proteome</keyword>
<keyword evidence="6" id="KW-0812">Transmembrane</keyword>
<dbReference type="PROSITE" id="PS50011">
    <property type="entry name" value="PROTEIN_KINASE_DOM"/>
    <property type="match status" value="1"/>
</dbReference>
<keyword evidence="3 4" id="KW-0067">ATP-binding</keyword>
<dbReference type="GO" id="GO:0006355">
    <property type="term" value="P:regulation of DNA-templated transcription"/>
    <property type="evidence" value="ECO:0007669"/>
    <property type="project" value="InterPro"/>
</dbReference>
<evidence type="ECO:0000259" key="7">
    <source>
        <dbReference type="PROSITE" id="PS50011"/>
    </source>
</evidence>
<evidence type="ECO:0000313" key="9">
    <source>
        <dbReference type="Proteomes" id="UP000284403"/>
    </source>
</evidence>
<keyword evidence="6" id="KW-0472">Membrane</keyword>
<dbReference type="PROSITE" id="PS00108">
    <property type="entry name" value="PROTEIN_KINASE_ST"/>
    <property type="match status" value="1"/>
</dbReference>
<keyword evidence="2 4" id="KW-0547">Nucleotide-binding</keyword>
<evidence type="ECO:0000256" key="5">
    <source>
        <dbReference type="SAM" id="MobiDB-lite"/>
    </source>
</evidence>